<dbReference type="AlphaFoldDB" id="A0A1I4RM91"/>
<dbReference type="GO" id="GO:0019867">
    <property type="term" value="C:outer membrane"/>
    <property type="evidence" value="ECO:0007669"/>
    <property type="project" value="InterPro"/>
</dbReference>
<evidence type="ECO:0000256" key="6">
    <source>
        <dbReference type="SAM" id="SignalP"/>
    </source>
</evidence>
<gene>
    <name evidence="8" type="ORF">SAMN05444143_101423</name>
</gene>
<evidence type="ECO:0000313" key="8">
    <source>
        <dbReference type="EMBL" id="SFM53246.1"/>
    </source>
</evidence>
<keyword evidence="3 6" id="KW-0732">Signal</keyword>
<dbReference type="PROSITE" id="PS51257">
    <property type="entry name" value="PROKAR_LIPOPROTEIN"/>
    <property type="match status" value="1"/>
</dbReference>
<dbReference type="Gene3D" id="2.40.160.50">
    <property type="entry name" value="membrane protein fhac: a member of the omp85/tpsb transporter family"/>
    <property type="match status" value="1"/>
</dbReference>
<evidence type="ECO:0000259" key="7">
    <source>
        <dbReference type="Pfam" id="PF01103"/>
    </source>
</evidence>
<dbReference type="RefSeq" id="WP_024980311.1">
    <property type="nucleotide sequence ID" value="NZ_CBCRUM010000009.1"/>
</dbReference>
<dbReference type="InterPro" id="IPR039910">
    <property type="entry name" value="D15-like"/>
</dbReference>
<evidence type="ECO:0000256" key="4">
    <source>
        <dbReference type="ARBA" id="ARBA00023136"/>
    </source>
</evidence>
<organism evidence="8 9">
    <name type="scientific">Flavobacterium succinicans</name>
    <dbReference type="NCBI Taxonomy" id="29536"/>
    <lineage>
        <taxon>Bacteria</taxon>
        <taxon>Pseudomonadati</taxon>
        <taxon>Bacteroidota</taxon>
        <taxon>Flavobacteriia</taxon>
        <taxon>Flavobacteriales</taxon>
        <taxon>Flavobacteriaceae</taxon>
        <taxon>Flavobacterium</taxon>
    </lineage>
</organism>
<keyword evidence="2" id="KW-0812">Transmembrane</keyword>
<proteinExistence type="predicted"/>
<feature type="signal peptide" evidence="6">
    <location>
        <begin position="1"/>
        <end position="22"/>
    </location>
</feature>
<name>A0A1I4RM91_9FLAO</name>
<evidence type="ECO:0000313" key="9">
    <source>
        <dbReference type="Proteomes" id="UP000182961"/>
    </source>
</evidence>
<evidence type="ECO:0000256" key="5">
    <source>
        <dbReference type="ARBA" id="ARBA00023237"/>
    </source>
</evidence>
<dbReference type="InterPro" id="IPR000184">
    <property type="entry name" value="Bac_surfAg_D15"/>
</dbReference>
<keyword evidence="9" id="KW-1185">Reference proteome</keyword>
<feature type="chain" id="PRO_5010364619" evidence="6">
    <location>
        <begin position="23"/>
        <end position="851"/>
    </location>
</feature>
<reference evidence="9" key="1">
    <citation type="submission" date="2016-10" db="EMBL/GenBank/DDBJ databases">
        <authorList>
            <person name="Varghese N."/>
            <person name="Submissions S."/>
        </authorList>
    </citation>
    <scope>NUCLEOTIDE SEQUENCE [LARGE SCALE GENOMIC DNA]</scope>
    <source>
        <strain evidence="9">DSM 4002</strain>
    </source>
</reference>
<keyword evidence="4" id="KW-0472">Membrane</keyword>
<dbReference type="STRING" id="29536.FLB_17620"/>
<keyword evidence="5" id="KW-0998">Cell outer membrane</keyword>
<dbReference type="Proteomes" id="UP000182961">
    <property type="component" value="Unassembled WGS sequence"/>
</dbReference>
<dbReference type="EMBL" id="FOUT01000001">
    <property type="protein sequence ID" value="SFM53246.1"/>
    <property type="molecule type" value="Genomic_DNA"/>
</dbReference>
<evidence type="ECO:0000256" key="3">
    <source>
        <dbReference type="ARBA" id="ARBA00022729"/>
    </source>
</evidence>
<evidence type="ECO:0000256" key="2">
    <source>
        <dbReference type="ARBA" id="ARBA00022692"/>
    </source>
</evidence>
<sequence>MKKNSTKVVAFLLIAIFISACNAVKRVPEGKFLLTKNQIIVNDKPIKESTAFDQMYQVPNGTFGGFRLRLALYNMANLNPDSTYQAKFVNKPGKYERSAKWLSAKQVDRLGESFYYKGIHQFLKKVGEPPVIIDTIKTQKTVNRLNNYYFNQGYFKAKTTYSIDTLSAKKARVQYKVNLSEPFILDSITQSIASPALDSLFNVAKGNRLIQPGKQYKTSDFEEEKNRISTYFRNSGAYLFQPNYVLFDIDTIGKKNKANVDLIINNYSYQKNDSTYTAPFKLFSISDVKIFTDFSAKNSPETVTDSLEYHGFKLYSHGKLRYRPAAITDAVFITKGTSFADTKTVLTNRSLNNLKIFGYPSIQYEVDKRDTTAQSLIAKVYLSPKKKFSFGTTLDFTHSNIQDFGIGGSITETIRNVFNRAETLEIGFRGNIGSSKDFANPNDAFFNVTEFGINLKLNFPRIFLPFNTDKIIPKRMIPYTQISSGFNKQRNIGLDKENFTTLITYNWNPIKNNTARVDLVNVQFVRNLNPANYFNVYGSSYNALNAIAKTYNTEAKYFDDNKNLIINSGTTGFTDDVLNLKTAIGYEDSEYKEVLGIEERRLRLTENDFILGTSYTFTQSTKKDIQDNDFYQFKTKIESAGTLLSLIAKASKLPKNATGQYELFNLPYSEYLKLELDYIKHWDFSKENVVAFRSFFGIAVPFGNADYVPFSRSYFSGGTNDNRAWQPYSLGPGSTGSVLDFNEANMKIAISAEFRFKILGSVKGAVFADAGNIWNVLDGMNVESARFSGIKDLTEIALGTGFGLRYDLNFFVVRFDLGFKTYNPGYAEGSRWFKDFNFTKSVLNFGINYPF</sequence>
<feature type="domain" description="Bacterial surface antigen (D15)" evidence="7">
    <location>
        <begin position="669"/>
        <end position="847"/>
    </location>
</feature>
<dbReference type="PANTHER" id="PTHR12815:SF47">
    <property type="entry name" value="TRANSLOCATION AND ASSEMBLY MODULE SUBUNIT TAMA"/>
    <property type="match status" value="1"/>
</dbReference>
<dbReference type="PANTHER" id="PTHR12815">
    <property type="entry name" value="SORTING AND ASSEMBLY MACHINERY SAMM50 PROTEIN FAMILY MEMBER"/>
    <property type="match status" value="1"/>
</dbReference>
<evidence type="ECO:0000256" key="1">
    <source>
        <dbReference type="ARBA" id="ARBA00004370"/>
    </source>
</evidence>
<dbReference type="Pfam" id="PF01103">
    <property type="entry name" value="Omp85"/>
    <property type="match status" value="1"/>
</dbReference>
<comment type="subcellular location">
    <subcellularLocation>
        <location evidence="1">Membrane</location>
    </subcellularLocation>
</comment>
<protein>
    <submittedName>
        <fullName evidence="8">Surface antigen</fullName>
    </submittedName>
</protein>
<accession>A0A1I4RM91</accession>
<dbReference type="eggNOG" id="COG4775">
    <property type="taxonomic scope" value="Bacteria"/>
</dbReference>